<evidence type="ECO:0000313" key="6">
    <source>
        <dbReference type="Proteomes" id="UP000472274"/>
    </source>
</evidence>
<dbReference type="Ensembl" id="ENSTMTT00000021928.1">
    <property type="protein sequence ID" value="ENSTMTP00000021179.1"/>
    <property type="gene ID" value="ENSTMTG00000015472.1"/>
</dbReference>
<evidence type="ECO:0000259" key="4">
    <source>
        <dbReference type="PROSITE" id="PS50835"/>
    </source>
</evidence>
<dbReference type="PANTHER" id="PTHR23266">
    <property type="entry name" value="IMMUNOGLOBULIN HEAVY CHAIN"/>
    <property type="match status" value="1"/>
</dbReference>
<dbReference type="InParanoid" id="A0A674JPI2"/>
<sequence>QDILTLCPFFPTDVYSQIKLEESDGGVKRPGEPFRLTCTVSGFSVTDYGVNWVRQPAGKSPQWMGVLWGGGSTDYNSALGGRISITREPAKSQVYLQVNSAGEADSAIYYCRNRQCDRKTE</sequence>
<dbReference type="AlphaFoldDB" id="A0A674JPI2"/>
<evidence type="ECO:0000313" key="5">
    <source>
        <dbReference type="Ensembl" id="ENSTMTP00000021179.1"/>
    </source>
</evidence>
<dbReference type="GeneTree" id="ENSGT01150000287008"/>
<dbReference type="GO" id="GO:0019814">
    <property type="term" value="C:immunoglobulin complex"/>
    <property type="evidence" value="ECO:0007669"/>
    <property type="project" value="UniProtKB-KW"/>
</dbReference>
<dbReference type="PROSITE" id="PS50835">
    <property type="entry name" value="IG_LIKE"/>
    <property type="match status" value="1"/>
</dbReference>
<dbReference type="Proteomes" id="UP000472274">
    <property type="component" value="Unplaced"/>
</dbReference>
<name>A0A674JPI2_9SAUR</name>
<dbReference type="InterPro" id="IPR013106">
    <property type="entry name" value="Ig_V-set"/>
</dbReference>
<keyword evidence="2" id="KW-1064">Adaptive immunity</keyword>
<dbReference type="GO" id="GO:0005576">
    <property type="term" value="C:extracellular region"/>
    <property type="evidence" value="ECO:0007669"/>
    <property type="project" value="UniProtKB-ARBA"/>
</dbReference>
<dbReference type="InterPro" id="IPR007110">
    <property type="entry name" value="Ig-like_dom"/>
</dbReference>
<dbReference type="Gene3D" id="2.60.40.10">
    <property type="entry name" value="Immunoglobulins"/>
    <property type="match status" value="1"/>
</dbReference>
<keyword evidence="6" id="KW-1185">Reference proteome</keyword>
<dbReference type="GO" id="GO:0002250">
    <property type="term" value="P:adaptive immune response"/>
    <property type="evidence" value="ECO:0007669"/>
    <property type="project" value="UniProtKB-KW"/>
</dbReference>
<organism evidence="5 6">
    <name type="scientific">Terrapene triunguis</name>
    <name type="common">Three-toed box turtle</name>
    <dbReference type="NCBI Taxonomy" id="2587831"/>
    <lineage>
        <taxon>Eukaryota</taxon>
        <taxon>Metazoa</taxon>
        <taxon>Chordata</taxon>
        <taxon>Craniata</taxon>
        <taxon>Vertebrata</taxon>
        <taxon>Euteleostomi</taxon>
        <taxon>Archelosauria</taxon>
        <taxon>Testudinata</taxon>
        <taxon>Testudines</taxon>
        <taxon>Cryptodira</taxon>
        <taxon>Durocryptodira</taxon>
        <taxon>Testudinoidea</taxon>
        <taxon>Emydidae</taxon>
        <taxon>Terrapene</taxon>
    </lineage>
</organism>
<evidence type="ECO:0000256" key="3">
    <source>
        <dbReference type="ARBA" id="ARBA00043265"/>
    </source>
</evidence>
<proteinExistence type="predicted"/>
<evidence type="ECO:0000256" key="2">
    <source>
        <dbReference type="ARBA" id="ARBA00023130"/>
    </source>
</evidence>
<feature type="domain" description="Ig-like" evidence="4">
    <location>
        <begin position="11"/>
        <end position="121"/>
    </location>
</feature>
<dbReference type="InterPro" id="IPR036179">
    <property type="entry name" value="Ig-like_dom_sf"/>
</dbReference>
<dbReference type="SMART" id="SM00406">
    <property type="entry name" value="IGv"/>
    <property type="match status" value="1"/>
</dbReference>
<keyword evidence="3" id="KW-1280">Immunoglobulin</keyword>
<dbReference type="Pfam" id="PF07686">
    <property type="entry name" value="V-set"/>
    <property type="match status" value="1"/>
</dbReference>
<evidence type="ECO:0000256" key="1">
    <source>
        <dbReference type="ARBA" id="ARBA00022859"/>
    </source>
</evidence>
<dbReference type="InterPro" id="IPR050199">
    <property type="entry name" value="IgHV"/>
</dbReference>
<keyword evidence="1" id="KW-0391">Immunity</keyword>
<dbReference type="InterPro" id="IPR013783">
    <property type="entry name" value="Ig-like_fold"/>
</dbReference>
<dbReference type="SUPFAM" id="SSF48726">
    <property type="entry name" value="Immunoglobulin"/>
    <property type="match status" value="1"/>
</dbReference>
<reference evidence="5" key="1">
    <citation type="submission" date="2025-08" db="UniProtKB">
        <authorList>
            <consortium name="Ensembl"/>
        </authorList>
    </citation>
    <scope>IDENTIFICATION</scope>
</reference>
<accession>A0A674JPI2</accession>
<protein>
    <recommendedName>
        <fullName evidence="4">Ig-like domain-containing protein</fullName>
    </recommendedName>
</protein>
<reference evidence="5" key="2">
    <citation type="submission" date="2025-09" db="UniProtKB">
        <authorList>
            <consortium name="Ensembl"/>
        </authorList>
    </citation>
    <scope>IDENTIFICATION</scope>
</reference>